<feature type="region of interest" description="Disordered" evidence="1">
    <location>
        <begin position="54"/>
        <end position="127"/>
    </location>
</feature>
<dbReference type="AlphaFoldDB" id="A0AAV4WJM3"/>
<organism evidence="2 3">
    <name type="scientific">Caerostris extrusa</name>
    <name type="common">Bark spider</name>
    <name type="synonym">Caerostris bankana</name>
    <dbReference type="NCBI Taxonomy" id="172846"/>
    <lineage>
        <taxon>Eukaryota</taxon>
        <taxon>Metazoa</taxon>
        <taxon>Ecdysozoa</taxon>
        <taxon>Arthropoda</taxon>
        <taxon>Chelicerata</taxon>
        <taxon>Arachnida</taxon>
        <taxon>Araneae</taxon>
        <taxon>Araneomorphae</taxon>
        <taxon>Entelegynae</taxon>
        <taxon>Araneoidea</taxon>
        <taxon>Araneidae</taxon>
        <taxon>Caerostris</taxon>
    </lineage>
</organism>
<feature type="compositionally biased region" description="Low complexity" evidence="1">
    <location>
        <begin position="102"/>
        <end position="116"/>
    </location>
</feature>
<reference evidence="2 3" key="1">
    <citation type="submission" date="2021-06" db="EMBL/GenBank/DDBJ databases">
        <title>Caerostris extrusa draft genome.</title>
        <authorList>
            <person name="Kono N."/>
            <person name="Arakawa K."/>
        </authorList>
    </citation>
    <scope>NUCLEOTIDE SEQUENCE [LARGE SCALE GENOMIC DNA]</scope>
</reference>
<proteinExistence type="predicted"/>
<dbReference type="EMBL" id="BPLR01016143">
    <property type="protein sequence ID" value="GIY81585.1"/>
    <property type="molecule type" value="Genomic_DNA"/>
</dbReference>
<evidence type="ECO:0000313" key="3">
    <source>
        <dbReference type="Proteomes" id="UP001054945"/>
    </source>
</evidence>
<accession>A0AAV4WJM3</accession>
<evidence type="ECO:0000313" key="2">
    <source>
        <dbReference type="EMBL" id="GIY81585.1"/>
    </source>
</evidence>
<evidence type="ECO:0000256" key="1">
    <source>
        <dbReference type="SAM" id="MobiDB-lite"/>
    </source>
</evidence>
<dbReference type="Proteomes" id="UP001054945">
    <property type="component" value="Unassembled WGS sequence"/>
</dbReference>
<comment type="caution">
    <text evidence="2">The sequence shown here is derived from an EMBL/GenBank/DDBJ whole genome shotgun (WGS) entry which is preliminary data.</text>
</comment>
<gene>
    <name evidence="2" type="ORF">CEXT_776741</name>
</gene>
<name>A0AAV4WJM3_CAEEX</name>
<protein>
    <submittedName>
        <fullName evidence="2">Uncharacterized protein</fullName>
    </submittedName>
</protein>
<keyword evidence="3" id="KW-1185">Reference proteome</keyword>
<sequence length="127" mass="14222">MEFRKVTFFAAENSLRAPSDRTREPYKPELFSYGRISGFYFRVGVAQYSSQFQSDLKSPLRKSTPRTQSLSPARVPGSIKSSPRTHPNGRRRHAPELASRISFSKSPLPLPFSNSSGVMSPGGEKRD</sequence>